<dbReference type="eggNOG" id="COG1063">
    <property type="taxonomic scope" value="Bacteria"/>
</dbReference>
<dbReference type="Proteomes" id="UP000030437">
    <property type="component" value="Unassembled WGS sequence"/>
</dbReference>
<dbReference type="SUPFAM" id="SSF50129">
    <property type="entry name" value="GroES-like"/>
    <property type="match status" value="1"/>
</dbReference>
<accession>A0A0A3ID60</accession>
<reference evidence="4 5" key="1">
    <citation type="submission" date="2014-02" db="EMBL/GenBank/DDBJ databases">
        <title>Draft genome sequence of Lysinibacillus odysseyi NBRC 100172.</title>
        <authorList>
            <person name="Zhang F."/>
            <person name="Wang G."/>
            <person name="Zhang L."/>
        </authorList>
    </citation>
    <scope>NUCLEOTIDE SEQUENCE [LARGE SCALE GENOMIC DNA]</scope>
    <source>
        <strain evidence="4 5">NBRC 100172</strain>
    </source>
</reference>
<dbReference type="AlphaFoldDB" id="A0A0A3ID60"/>
<dbReference type="Gene3D" id="3.40.50.720">
    <property type="entry name" value="NAD(P)-binding Rossmann-like Domain"/>
    <property type="match status" value="1"/>
</dbReference>
<dbReference type="GO" id="GO:0016491">
    <property type="term" value="F:oxidoreductase activity"/>
    <property type="evidence" value="ECO:0007669"/>
    <property type="project" value="UniProtKB-KW"/>
</dbReference>
<dbReference type="EMBL" id="JPVP01000059">
    <property type="protein sequence ID" value="KGR82679.1"/>
    <property type="molecule type" value="Genomic_DNA"/>
</dbReference>
<dbReference type="PANTHER" id="PTHR43401">
    <property type="entry name" value="L-THREONINE 3-DEHYDROGENASE"/>
    <property type="match status" value="1"/>
</dbReference>
<proteinExistence type="predicted"/>
<feature type="domain" description="Alcohol dehydrogenase-like C-terminal" evidence="2">
    <location>
        <begin position="187"/>
        <end position="311"/>
    </location>
</feature>
<evidence type="ECO:0000259" key="3">
    <source>
        <dbReference type="Pfam" id="PF08240"/>
    </source>
</evidence>
<keyword evidence="5" id="KW-1185">Reference proteome</keyword>
<dbReference type="InterPro" id="IPR050129">
    <property type="entry name" value="Zn_alcohol_dh"/>
</dbReference>
<name>A0A0A3ID60_9BACI</name>
<dbReference type="Gene3D" id="3.90.180.10">
    <property type="entry name" value="Medium-chain alcohol dehydrogenases, catalytic domain"/>
    <property type="match status" value="1"/>
</dbReference>
<evidence type="ECO:0000313" key="5">
    <source>
        <dbReference type="Proteomes" id="UP000030437"/>
    </source>
</evidence>
<evidence type="ECO:0000256" key="1">
    <source>
        <dbReference type="ARBA" id="ARBA00023002"/>
    </source>
</evidence>
<evidence type="ECO:0000259" key="2">
    <source>
        <dbReference type="Pfam" id="PF00107"/>
    </source>
</evidence>
<protein>
    <recommendedName>
        <fullName evidence="6">Alcohol dehydrogenase</fullName>
    </recommendedName>
</protein>
<dbReference type="InterPro" id="IPR013149">
    <property type="entry name" value="ADH-like_C"/>
</dbReference>
<sequence>MYKAFVKKSAAKRDFQIEERAFERLLPDQVRLRVKAVGICGSDLHMYDGHSGYDWVTYPLVLGHEVVGVVEEVGSEQSKSLLQKTVVINPYKPCGACEFCLAGNENRCDASQFQFNKTPIESLRYGFREAGGLAESMIVDVQNVIPIDPVIEDGVAAISEALTVSYTAIKKVGNYGAKRLLIVGPGPIGLGVAAIAIGAGNKDVTILGTEADQERLALAERMGVRQAITSIEELAVEGFDGLDAVIDCSGYHAVPAQVLPYLKRGGQLVLVGISANEFSVPMDQIVRGEIQIQGSYGITNDNYCELLKLAADKNYPFSKIVHETVPFEQVEKGFEKALNRSPGKVVIQMGEGKSL</sequence>
<dbReference type="InterPro" id="IPR013154">
    <property type="entry name" value="ADH-like_N"/>
</dbReference>
<dbReference type="InterPro" id="IPR011032">
    <property type="entry name" value="GroES-like_sf"/>
</dbReference>
<organism evidence="4 5">
    <name type="scientific">Lysinibacillus odysseyi 34hs-1 = NBRC 100172</name>
    <dbReference type="NCBI Taxonomy" id="1220589"/>
    <lineage>
        <taxon>Bacteria</taxon>
        <taxon>Bacillati</taxon>
        <taxon>Bacillota</taxon>
        <taxon>Bacilli</taxon>
        <taxon>Bacillales</taxon>
        <taxon>Bacillaceae</taxon>
        <taxon>Lysinibacillus</taxon>
    </lineage>
</organism>
<dbReference type="OrthoDB" id="9769198at2"/>
<evidence type="ECO:0008006" key="6">
    <source>
        <dbReference type="Google" id="ProtNLM"/>
    </source>
</evidence>
<dbReference type="Pfam" id="PF00107">
    <property type="entry name" value="ADH_zinc_N"/>
    <property type="match status" value="1"/>
</dbReference>
<dbReference type="InterPro" id="IPR036291">
    <property type="entry name" value="NAD(P)-bd_dom_sf"/>
</dbReference>
<comment type="caution">
    <text evidence="4">The sequence shown here is derived from an EMBL/GenBank/DDBJ whole genome shotgun (WGS) entry which is preliminary data.</text>
</comment>
<dbReference type="RefSeq" id="WP_036157073.1">
    <property type="nucleotide sequence ID" value="NZ_AVCX01000002.1"/>
</dbReference>
<dbReference type="Pfam" id="PF08240">
    <property type="entry name" value="ADH_N"/>
    <property type="match status" value="1"/>
</dbReference>
<dbReference type="SUPFAM" id="SSF51735">
    <property type="entry name" value="NAD(P)-binding Rossmann-fold domains"/>
    <property type="match status" value="1"/>
</dbReference>
<gene>
    <name evidence="4" type="ORF">CD32_17650</name>
</gene>
<dbReference type="STRING" id="1220589.CD32_17650"/>
<evidence type="ECO:0000313" key="4">
    <source>
        <dbReference type="EMBL" id="KGR82679.1"/>
    </source>
</evidence>
<keyword evidence="1" id="KW-0560">Oxidoreductase</keyword>
<feature type="domain" description="Alcohol dehydrogenase-like N-terminal" evidence="3">
    <location>
        <begin position="27"/>
        <end position="148"/>
    </location>
</feature>
<dbReference type="PANTHER" id="PTHR43401:SF2">
    <property type="entry name" value="L-THREONINE 3-DEHYDROGENASE"/>
    <property type="match status" value="1"/>
</dbReference>